<dbReference type="EMBL" id="JAFMPM010000005">
    <property type="protein sequence ID" value="MBO0611713.1"/>
    <property type="molecule type" value="Genomic_DNA"/>
</dbReference>
<evidence type="ECO:0000313" key="4">
    <source>
        <dbReference type="Proteomes" id="UP000664466"/>
    </source>
</evidence>
<name>A0A8B0SLM9_9GAMM</name>
<dbReference type="RefSeq" id="WP_207249605.1">
    <property type="nucleotide sequence ID" value="NZ_JAFMPM010000005.1"/>
</dbReference>
<evidence type="ECO:0000256" key="1">
    <source>
        <dbReference type="SAM" id="MobiDB-lite"/>
    </source>
</evidence>
<reference evidence="2 4" key="1">
    <citation type="submission" date="2021-03" db="EMBL/GenBank/DDBJ databases">
        <title>Draft genome and methylome analysis of Thiotrix fructosivoruns ATCC 49748.</title>
        <authorList>
            <person name="Fomenkov A."/>
            <person name="Grabovich M.Y."/>
            <person name="Roberts R.J."/>
        </authorList>
    </citation>
    <scope>NUCLEOTIDE SEQUENCE [LARGE SCALE GENOMIC DNA]</scope>
    <source>
        <strain evidence="2 4">ATCC 49748</strain>
        <plasmid evidence="2">pTfr446</plasmid>
    </source>
</reference>
<accession>A0A8B0SLM9</accession>
<feature type="compositionally biased region" description="Acidic residues" evidence="1">
    <location>
        <begin position="52"/>
        <end position="67"/>
    </location>
</feature>
<protein>
    <submittedName>
        <fullName evidence="3">Uncharacterized protein</fullName>
    </submittedName>
</protein>
<evidence type="ECO:0000313" key="2">
    <source>
        <dbReference type="EMBL" id="MBO0611713.1"/>
    </source>
</evidence>
<feature type="region of interest" description="Disordered" evidence="1">
    <location>
        <begin position="1"/>
        <end position="67"/>
    </location>
</feature>
<keyword evidence="2" id="KW-0614">Plasmid</keyword>
<dbReference type="Proteomes" id="UP000664466">
    <property type="component" value="Unassembled WGS sequence"/>
</dbReference>
<reference evidence="3" key="2">
    <citation type="submission" date="2021-04" db="EMBL/GenBank/DDBJ databases">
        <title>Complete Genome and methylome analysis of Thiothrix fructosivorans ATCC 49748.</title>
        <authorList>
            <person name="Fomenkov A."/>
            <person name="Sun L."/>
            <person name="Vincze T."/>
            <person name="Grabovich M.Y."/>
            <person name="Roberts R.J."/>
        </authorList>
    </citation>
    <scope>NUCLEOTIDE SEQUENCE</scope>
    <source>
        <strain evidence="3">ATCC 49748</strain>
    </source>
</reference>
<dbReference type="AlphaFoldDB" id="A0A8B0SLM9"/>
<feature type="compositionally biased region" description="Low complexity" evidence="1">
    <location>
        <begin position="23"/>
        <end position="51"/>
    </location>
</feature>
<keyword evidence="4" id="KW-1185">Reference proteome</keyword>
<sequence length="354" mass="38329">MTIDATPSAGAESIESRIESRLSGDAQSTSSTPPAEATPPEADQASPLDTQDPPEPDQPDESTDADAEQVELDAETLASMFGLDSSSVLISDDGKLAFKTKIDGQEGQTSLADLLKSYQLEGHVNKRSMELAEQRKAFEQEAAAAKQLLTERTQQAEAVVGLLSKQLNDEYQSINWNALRQGNPAEYAALQYDFQQRGQAIDGITANLQVMVQQQQAQAKAESDANYGKRLVGEFQALVDKIPTWKDPKVAQAESSELMGFLKESGFNDAEVNDLIDHRHILLVRDAMAYRKSSAAASTVTDKIKKKLTTPVLKPGSRQTNADKQRLTTLAAKKALRASGGSVDAAASLLFDRM</sequence>
<proteinExistence type="predicted"/>
<organism evidence="3">
    <name type="scientific">Thiothrix fructosivorans</name>
    <dbReference type="NCBI Taxonomy" id="111770"/>
    <lineage>
        <taxon>Bacteria</taxon>
        <taxon>Pseudomonadati</taxon>
        <taxon>Pseudomonadota</taxon>
        <taxon>Gammaproteobacteria</taxon>
        <taxon>Thiotrichales</taxon>
        <taxon>Thiotrichaceae</taxon>
        <taxon>Thiothrix</taxon>
    </lineage>
</organism>
<gene>
    <name evidence="3" type="ORF">J1836_019015</name>
    <name evidence="2" type="ORF">J1836_02050</name>
</gene>
<dbReference type="EMBL" id="CP072748">
    <property type="protein sequence ID" value="QTX10627.1"/>
    <property type="molecule type" value="Genomic_DNA"/>
</dbReference>
<evidence type="ECO:0000313" key="3">
    <source>
        <dbReference type="EMBL" id="QTX10627.1"/>
    </source>
</evidence>
<geneLocation type="plasmid" evidence="2">
    <name>pTfr446</name>
</geneLocation>